<dbReference type="Pfam" id="PF01535">
    <property type="entry name" value="PPR"/>
    <property type="match status" value="7"/>
</dbReference>
<keyword evidence="4" id="KW-1185">Reference proteome</keyword>
<dbReference type="InterPro" id="IPR011990">
    <property type="entry name" value="TPR-like_helical_dom_sf"/>
</dbReference>
<evidence type="ECO:0000256" key="1">
    <source>
        <dbReference type="ARBA" id="ARBA00022737"/>
    </source>
</evidence>
<dbReference type="PROSITE" id="PS51375">
    <property type="entry name" value="PPR"/>
    <property type="match status" value="4"/>
</dbReference>
<dbReference type="Proteomes" id="UP001289374">
    <property type="component" value="Unassembled WGS sequence"/>
</dbReference>
<evidence type="ECO:0000313" key="3">
    <source>
        <dbReference type="EMBL" id="KAK4391015.1"/>
    </source>
</evidence>
<keyword evidence="1" id="KW-0677">Repeat</keyword>
<evidence type="ECO:0000256" key="2">
    <source>
        <dbReference type="PROSITE-ProRule" id="PRU00708"/>
    </source>
</evidence>
<gene>
    <name evidence="3" type="ORF">Sango_2164800</name>
</gene>
<dbReference type="FunFam" id="1.25.40.10:FF:000381">
    <property type="entry name" value="Pentatricopeptide repeat-containing protein"/>
    <property type="match status" value="1"/>
</dbReference>
<dbReference type="GO" id="GO:0009451">
    <property type="term" value="P:RNA modification"/>
    <property type="evidence" value="ECO:0007669"/>
    <property type="project" value="InterPro"/>
</dbReference>
<dbReference type="AlphaFoldDB" id="A0AAE1WCW2"/>
<reference evidence="3" key="1">
    <citation type="submission" date="2020-06" db="EMBL/GenBank/DDBJ databases">
        <authorList>
            <person name="Li T."/>
            <person name="Hu X."/>
            <person name="Zhang T."/>
            <person name="Song X."/>
            <person name="Zhang H."/>
            <person name="Dai N."/>
            <person name="Sheng W."/>
            <person name="Hou X."/>
            <person name="Wei L."/>
        </authorList>
    </citation>
    <scope>NUCLEOTIDE SEQUENCE</scope>
    <source>
        <strain evidence="3">K16</strain>
        <tissue evidence="3">Leaf</tissue>
    </source>
</reference>
<reference evidence="3" key="2">
    <citation type="journal article" date="2024" name="Plant">
        <title>Genomic evolution and insights into agronomic trait innovations of Sesamum species.</title>
        <authorList>
            <person name="Miao H."/>
            <person name="Wang L."/>
            <person name="Qu L."/>
            <person name="Liu H."/>
            <person name="Sun Y."/>
            <person name="Le M."/>
            <person name="Wang Q."/>
            <person name="Wei S."/>
            <person name="Zheng Y."/>
            <person name="Lin W."/>
            <person name="Duan Y."/>
            <person name="Cao H."/>
            <person name="Xiong S."/>
            <person name="Wang X."/>
            <person name="Wei L."/>
            <person name="Li C."/>
            <person name="Ma Q."/>
            <person name="Ju M."/>
            <person name="Zhao R."/>
            <person name="Li G."/>
            <person name="Mu C."/>
            <person name="Tian Q."/>
            <person name="Mei H."/>
            <person name="Zhang T."/>
            <person name="Gao T."/>
            <person name="Zhang H."/>
        </authorList>
    </citation>
    <scope>NUCLEOTIDE SEQUENCE</scope>
    <source>
        <strain evidence="3">K16</strain>
    </source>
</reference>
<dbReference type="GO" id="GO:0003723">
    <property type="term" value="F:RNA binding"/>
    <property type="evidence" value="ECO:0007669"/>
    <property type="project" value="InterPro"/>
</dbReference>
<dbReference type="PANTHER" id="PTHR24015:SF72">
    <property type="entry name" value="OS04G0436800 PROTEIN"/>
    <property type="match status" value="1"/>
</dbReference>
<dbReference type="NCBIfam" id="TIGR00756">
    <property type="entry name" value="PPR"/>
    <property type="match status" value="3"/>
</dbReference>
<dbReference type="Gene3D" id="1.25.40.10">
    <property type="entry name" value="Tetratricopeptide repeat domain"/>
    <property type="match status" value="5"/>
</dbReference>
<dbReference type="Pfam" id="PF13041">
    <property type="entry name" value="PPR_2"/>
    <property type="match status" value="2"/>
</dbReference>
<accession>A0AAE1WCW2</accession>
<dbReference type="InterPro" id="IPR002885">
    <property type="entry name" value="PPR_rpt"/>
</dbReference>
<name>A0AAE1WCW2_9LAMI</name>
<organism evidence="3 4">
    <name type="scientific">Sesamum angolense</name>
    <dbReference type="NCBI Taxonomy" id="2727404"/>
    <lineage>
        <taxon>Eukaryota</taxon>
        <taxon>Viridiplantae</taxon>
        <taxon>Streptophyta</taxon>
        <taxon>Embryophyta</taxon>
        <taxon>Tracheophyta</taxon>
        <taxon>Spermatophyta</taxon>
        <taxon>Magnoliopsida</taxon>
        <taxon>eudicotyledons</taxon>
        <taxon>Gunneridae</taxon>
        <taxon>Pentapetalae</taxon>
        <taxon>asterids</taxon>
        <taxon>lamiids</taxon>
        <taxon>Lamiales</taxon>
        <taxon>Pedaliaceae</taxon>
        <taxon>Sesamum</taxon>
    </lineage>
</organism>
<proteinExistence type="predicted"/>
<feature type="repeat" description="PPR" evidence="2">
    <location>
        <begin position="286"/>
        <end position="320"/>
    </location>
</feature>
<evidence type="ECO:0000313" key="4">
    <source>
        <dbReference type="Proteomes" id="UP001289374"/>
    </source>
</evidence>
<feature type="repeat" description="PPR" evidence="2">
    <location>
        <begin position="519"/>
        <end position="553"/>
    </location>
</feature>
<dbReference type="InterPro" id="IPR046960">
    <property type="entry name" value="PPR_At4g14850-like_plant"/>
</dbReference>
<dbReference type="PANTHER" id="PTHR24015">
    <property type="entry name" value="OS07G0578800 PROTEIN-RELATED"/>
    <property type="match status" value="1"/>
</dbReference>
<comment type="caution">
    <text evidence="3">The sequence shown here is derived from an EMBL/GenBank/DDBJ whole genome shotgun (WGS) entry which is preliminary data.</text>
</comment>
<feature type="repeat" description="PPR" evidence="2">
    <location>
        <begin position="128"/>
        <end position="162"/>
    </location>
</feature>
<dbReference type="EMBL" id="JACGWL010000012">
    <property type="protein sequence ID" value="KAK4391015.1"/>
    <property type="molecule type" value="Genomic_DNA"/>
</dbReference>
<sequence>MGAKAGSVLGNLIGSAATSVTGQRPDSPLSTKALTTTILNHVRLGRLAKAVSILFSSAVPFPFSVYAHLFRICASNKAIVEARKLESHLVTFTPNPPVFLLNRAIESYGKCNCLEDARELFDEMPTRDGGSWNAMITAYSRNGRAEDALGLFSKMNAEGLFASEVTFASVLGSCGDVLELWLSRQVHGLVLKYGFVGNVILESSLVDVYGKCGMMSDARTMFDGIESPNDVSWNVIVRRYLEAGDGNEAVNVEEDEVVSSTLISMYAKCGDLESARRIFYLPCSKNLISYTCMVSAYALSGRMTEARELFDEMPERTVISWNVMLAGYTRFFEWDKALDFVILMRKRTKDIDHVTLGLILNMCAAIPDLELGKQVHGYAYRHGFYSNLFVGNALLDMYGKCGNLIRARIWFYEMSHLRDKVSWNALLTSYARHGLSEEAMVIFWKMLGETKPSKFTFGTLLAACANIFALALGKQIHAFMIRNGYDIDIVISGALVDMYSKCRCIVYAMKVFNKADSKDVILFNSMILGCSHNGMGGKAVELFETMEKEGIKPDHVTFQAVLRACISDGRVELGRQYFELISNRYCLMPQLEHYDSMIELYGQRFVNDHGPHQFREPCKHPRNLNDWCFPFYSEALEFVHNLDTIRFCRKQLLRYERTESLLCFLNGCVHKGAKSCCWLGADEKLFLYIFKMQRRQE</sequence>
<feature type="repeat" description="PPR" evidence="2">
    <location>
        <begin position="419"/>
        <end position="453"/>
    </location>
</feature>
<dbReference type="FunFam" id="1.25.40.10:FF:000031">
    <property type="entry name" value="Pentatricopeptide repeat-containing protein mitochondrial"/>
    <property type="match status" value="1"/>
</dbReference>
<protein>
    <submittedName>
        <fullName evidence="3">Pentatricopeptide repeat-containing protein</fullName>
    </submittedName>
</protein>